<sequence>MRFEQLIAKVKQAETALEAHERSVAADLRQLKRSWLDAWTPGRIVIAGLVSGFMIGRAEPLRAVGKSGGLMQLVSMVSGLFAGGSAQAAASQAEQAAGSAQQAAQVADPDAEALARAEREMQAARAAASEPIEP</sequence>
<gene>
    <name evidence="2" type="ORF">J2X06_002621</name>
</gene>
<evidence type="ECO:0000313" key="2">
    <source>
        <dbReference type="EMBL" id="MDR7135412.1"/>
    </source>
</evidence>
<dbReference type="EMBL" id="JAVDVY010000002">
    <property type="protein sequence ID" value="MDR7135412.1"/>
    <property type="molecule type" value="Genomic_DNA"/>
</dbReference>
<accession>A0ABU1WCY9</accession>
<reference evidence="2 3" key="1">
    <citation type="submission" date="2023-07" db="EMBL/GenBank/DDBJ databases">
        <title>Sorghum-associated microbial communities from plants grown in Nebraska, USA.</title>
        <authorList>
            <person name="Schachtman D."/>
        </authorList>
    </citation>
    <scope>NUCLEOTIDE SEQUENCE [LARGE SCALE GENOMIC DNA]</scope>
    <source>
        <strain evidence="2 3">BE198</strain>
    </source>
</reference>
<feature type="compositionally biased region" description="Low complexity" evidence="1">
    <location>
        <begin position="100"/>
        <end position="112"/>
    </location>
</feature>
<evidence type="ECO:0000313" key="3">
    <source>
        <dbReference type="Proteomes" id="UP001251524"/>
    </source>
</evidence>
<keyword evidence="3" id="KW-1185">Reference proteome</keyword>
<organism evidence="2 3">
    <name type="scientific">Lysobacter niastensis</name>
    <dbReference type="NCBI Taxonomy" id="380629"/>
    <lineage>
        <taxon>Bacteria</taxon>
        <taxon>Pseudomonadati</taxon>
        <taxon>Pseudomonadota</taxon>
        <taxon>Gammaproteobacteria</taxon>
        <taxon>Lysobacterales</taxon>
        <taxon>Lysobacteraceae</taxon>
        <taxon>Lysobacter</taxon>
    </lineage>
</organism>
<protein>
    <recommendedName>
        <fullName evidence="4">Protein sip-5</fullName>
    </recommendedName>
</protein>
<evidence type="ECO:0008006" key="4">
    <source>
        <dbReference type="Google" id="ProtNLM"/>
    </source>
</evidence>
<name>A0ABU1WCY9_9GAMM</name>
<evidence type="ECO:0000256" key="1">
    <source>
        <dbReference type="SAM" id="MobiDB-lite"/>
    </source>
</evidence>
<dbReference type="Proteomes" id="UP001251524">
    <property type="component" value="Unassembled WGS sequence"/>
</dbReference>
<feature type="region of interest" description="Disordered" evidence="1">
    <location>
        <begin position="100"/>
        <end position="134"/>
    </location>
</feature>
<dbReference type="RefSeq" id="WP_310063073.1">
    <property type="nucleotide sequence ID" value="NZ_JAVDVY010000002.1"/>
</dbReference>
<feature type="compositionally biased region" description="Basic and acidic residues" evidence="1">
    <location>
        <begin position="113"/>
        <end position="122"/>
    </location>
</feature>
<comment type="caution">
    <text evidence="2">The sequence shown here is derived from an EMBL/GenBank/DDBJ whole genome shotgun (WGS) entry which is preliminary data.</text>
</comment>
<proteinExistence type="predicted"/>